<dbReference type="Pfam" id="PF21730">
    <property type="entry name" value="Vma22_CCDC115"/>
    <property type="match status" value="2"/>
</dbReference>
<reference evidence="3 4" key="1">
    <citation type="submission" date="2016-07" db="EMBL/GenBank/DDBJ databases">
        <title>Pervasive Adenine N6-methylation of Active Genes in Fungi.</title>
        <authorList>
            <consortium name="DOE Joint Genome Institute"/>
            <person name="Mondo S.J."/>
            <person name="Dannebaum R.O."/>
            <person name="Kuo R.C."/>
            <person name="Labutti K."/>
            <person name="Haridas S."/>
            <person name="Kuo A."/>
            <person name="Salamov A."/>
            <person name="Ahrendt S.R."/>
            <person name="Lipzen A."/>
            <person name="Sullivan W."/>
            <person name="Andreopoulos W.B."/>
            <person name="Clum A."/>
            <person name="Lindquist E."/>
            <person name="Daum C."/>
            <person name="Ramamoorthy G.K."/>
            <person name="Gryganskyi A."/>
            <person name="Culley D."/>
            <person name="Magnuson J.K."/>
            <person name="James T.Y."/>
            <person name="O'Malley M.A."/>
            <person name="Stajich J.E."/>
            <person name="Spatafora J.W."/>
            <person name="Visel A."/>
            <person name="Grigoriev I.V."/>
        </authorList>
    </citation>
    <scope>NUCLEOTIDE SEQUENCE [LARGE SCALE GENOMIC DNA]</scope>
    <source>
        <strain evidence="3 4">NRRL 3116</strain>
    </source>
</reference>
<dbReference type="PANTHER" id="PTHR31996:SF2">
    <property type="entry name" value="COILED-COIL DOMAIN-CONTAINING PROTEIN 115"/>
    <property type="match status" value="1"/>
</dbReference>
<dbReference type="AlphaFoldDB" id="A0A1Y2GRQ7"/>
<protein>
    <recommendedName>
        <fullName evidence="1">Vacuolar ATPase assembly protein VMA22</fullName>
    </recommendedName>
</protein>
<feature type="region of interest" description="Disordered" evidence="2">
    <location>
        <begin position="135"/>
        <end position="157"/>
    </location>
</feature>
<evidence type="ECO:0000256" key="1">
    <source>
        <dbReference type="ARBA" id="ARBA00093634"/>
    </source>
</evidence>
<evidence type="ECO:0000313" key="4">
    <source>
        <dbReference type="Proteomes" id="UP000193648"/>
    </source>
</evidence>
<dbReference type="PANTHER" id="PTHR31996">
    <property type="entry name" value="COILED-COIL DOMAIN-CONTAINING PROTEIN 115"/>
    <property type="match status" value="1"/>
</dbReference>
<dbReference type="Proteomes" id="UP000193648">
    <property type="component" value="Unassembled WGS sequence"/>
</dbReference>
<dbReference type="GO" id="GO:1990871">
    <property type="term" value="C:Vma12-Vma22 assembly complex"/>
    <property type="evidence" value="ECO:0007669"/>
    <property type="project" value="TreeGrafter"/>
</dbReference>
<sequence length="306" mass="33819">MPALSASDVCQELDSLVLQYMDLIDEHLTALNRLSEKLQQGHEHISQAKYIMGPRNVSADCYDLRMKAIRGVKVKGSTDIELQDLWAEQQQAAKQAEEAGDEALRGEQQANEVEIKATIPDLIGFQTRDVPSGLRRRGGAAIVPSSSGSASINDDDNNTLVDDDKYVKSKIIDTGDKSVTSSSVETLDDTVINGPAVASTTTEDTEALKKKKKKKERNPNPLLWFGALAPMPLRNAQSAFQKGLQDVIEMVVIRQKLLKLEETIKALQLSKESHLAKTRQLEKSRQPGQPGQPEQPEQLKQPEQQE</sequence>
<keyword evidence="4" id="KW-1185">Reference proteome</keyword>
<feature type="compositionally biased region" description="Low complexity" evidence="2">
    <location>
        <begin position="286"/>
        <end position="306"/>
    </location>
</feature>
<dbReference type="InParanoid" id="A0A1Y2GRQ7"/>
<feature type="region of interest" description="Disordered" evidence="2">
    <location>
        <begin position="271"/>
        <end position="306"/>
    </location>
</feature>
<dbReference type="GO" id="GO:0051082">
    <property type="term" value="F:unfolded protein binding"/>
    <property type="evidence" value="ECO:0007669"/>
    <property type="project" value="TreeGrafter"/>
</dbReference>
<gene>
    <name evidence="3" type="ORF">BCR41DRAFT_350384</name>
</gene>
<feature type="region of interest" description="Disordered" evidence="2">
    <location>
        <begin position="196"/>
        <end position="216"/>
    </location>
</feature>
<feature type="compositionally biased region" description="Basic and acidic residues" evidence="2">
    <location>
        <begin position="271"/>
        <end position="285"/>
    </location>
</feature>
<dbReference type="OrthoDB" id="408631at2759"/>
<dbReference type="STRING" id="64571.A0A1Y2GRQ7"/>
<organism evidence="3 4">
    <name type="scientific">Lobosporangium transversale</name>
    <dbReference type="NCBI Taxonomy" id="64571"/>
    <lineage>
        <taxon>Eukaryota</taxon>
        <taxon>Fungi</taxon>
        <taxon>Fungi incertae sedis</taxon>
        <taxon>Mucoromycota</taxon>
        <taxon>Mortierellomycotina</taxon>
        <taxon>Mortierellomycetes</taxon>
        <taxon>Mortierellales</taxon>
        <taxon>Mortierellaceae</taxon>
        <taxon>Lobosporangium</taxon>
    </lineage>
</organism>
<name>A0A1Y2GRQ7_9FUNG</name>
<proteinExistence type="predicted"/>
<dbReference type="InterPro" id="IPR040357">
    <property type="entry name" value="Vma22/CCDC115"/>
</dbReference>
<evidence type="ECO:0000313" key="3">
    <source>
        <dbReference type="EMBL" id="ORZ20839.1"/>
    </source>
</evidence>
<dbReference type="RefSeq" id="XP_021882748.1">
    <property type="nucleotide sequence ID" value="XM_022023652.1"/>
</dbReference>
<dbReference type="EMBL" id="MCFF01000012">
    <property type="protein sequence ID" value="ORZ20839.1"/>
    <property type="molecule type" value="Genomic_DNA"/>
</dbReference>
<dbReference type="GeneID" id="33565496"/>
<accession>A0A1Y2GRQ7</accession>
<dbReference type="GO" id="GO:0070072">
    <property type="term" value="P:vacuolar proton-transporting V-type ATPase complex assembly"/>
    <property type="evidence" value="ECO:0007669"/>
    <property type="project" value="InterPro"/>
</dbReference>
<evidence type="ECO:0000256" key="2">
    <source>
        <dbReference type="SAM" id="MobiDB-lite"/>
    </source>
</evidence>
<comment type="caution">
    <text evidence="3">The sequence shown here is derived from an EMBL/GenBank/DDBJ whole genome shotgun (WGS) entry which is preliminary data.</text>
</comment>